<feature type="non-terminal residue" evidence="1">
    <location>
        <position position="46"/>
    </location>
</feature>
<dbReference type="AlphaFoldDB" id="A0A0K2UEY4"/>
<organism evidence="1">
    <name type="scientific">Lepeophtheirus salmonis</name>
    <name type="common">Salmon louse</name>
    <name type="synonym">Caligus salmonis</name>
    <dbReference type="NCBI Taxonomy" id="72036"/>
    <lineage>
        <taxon>Eukaryota</taxon>
        <taxon>Metazoa</taxon>
        <taxon>Ecdysozoa</taxon>
        <taxon>Arthropoda</taxon>
        <taxon>Crustacea</taxon>
        <taxon>Multicrustacea</taxon>
        <taxon>Hexanauplia</taxon>
        <taxon>Copepoda</taxon>
        <taxon>Siphonostomatoida</taxon>
        <taxon>Caligidae</taxon>
        <taxon>Lepeophtheirus</taxon>
    </lineage>
</organism>
<proteinExistence type="predicted"/>
<evidence type="ECO:0000313" key="1">
    <source>
        <dbReference type="EMBL" id="CDW36266.1"/>
    </source>
</evidence>
<feature type="non-terminal residue" evidence="1">
    <location>
        <position position="1"/>
    </location>
</feature>
<name>A0A0K2UEY4_LEPSM</name>
<reference evidence="1" key="1">
    <citation type="submission" date="2014-05" db="EMBL/GenBank/DDBJ databases">
        <authorList>
            <person name="Chronopoulou M."/>
        </authorList>
    </citation>
    <scope>NUCLEOTIDE SEQUENCE</scope>
    <source>
        <tissue evidence="1">Whole organism</tissue>
    </source>
</reference>
<dbReference type="EMBL" id="HACA01018905">
    <property type="protein sequence ID" value="CDW36266.1"/>
    <property type="molecule type" value="Transcribed_RNA"/>
</dbReference>
<sequence length="46" mass="5407">NYLKSKIHRGPHTTKKSLIDSIVLECNNLDRAFVFKASTWFKTRIE</sequence>
<protein>
    <submittedName>
        <fullName evidence="1">Uncharacterized protein</fullName>
    </submittedName>
</protein>
<accession>A0A0K2UEY4</accession>